<keyword evidence="3" id="KW-1185">Reference proteome</keyword>
<protein>
    <submittedName>
        <fullName evidence="2">Retrovirus-related Pol polyprotein from transposon TNT 1-94</fullName>
    </submittedName>
</protein>
<evidence type="ECO:0000313" key="3">
    <source>
        <dbReference type="Proteomes" id="UP000265520"/>
    </source>
</evidence>
<evidence type="ECO:0000313" key="2">
    <source>
        <dbReference type="EMBL" id="MCH95738.1"/>
    </source>
</evidence>
<dbReference type="PANTHER" id="PTHR43383">
    <property type="entry name" value="NODULIN 6"/>
    <property type="match status" value="1"/>
</dbReference>
<dbReference type="InterPro" id="IPR043502">
    <property type="entry name" value="DNA/RNA_pol_sf"/>
</dbReference>
<dbReference type="PANTHER" id="PTHR43383:SF2">
    <property type="entry name" value="AMIDOHYDROLASE 2 FAMILY PROTEIN"/>
    <property type="match status" value="1"/>
</dbReference>
<organism evidence="2 3">
    <name type="scientific">Trifolium medium</name>
    <dbReference type="NCBI Taxonomy" id="97028"/>
    <lineage>
        <taxon>Eukaryota</taxon>
        <taxon>Viridiplantae</taxon>
        <taxon>Streptophyta</taxon>
        <taxon>Embryophyta</taxon>
        <taxon>Tracheophyta</taxon>
        <taxon>Spermatophyta</taxon>
        <taxon>Magnoliopsida</taxon>
        <taxon>eudicotyledons</taxon>
        <taxon>Gunneridae</taxon>
        <taxon>Pentapetalae</taxon>
        <taxon>rosids</taxon>
        <taxon>fabids</taxon>
        <taxon>Fabales</taxon>
        <taxon>Fabaceae</taxon>
        <taxon>Papilionoideae</taxon>
        <taxon>50 kb inversion clade</taxon>
        <taxon>NPAAA clade</taxon>
        <taxon>Hologalegina</taxon>
        <taxon>IRL clade</taxon>
        <taxon>Trifolieae</taxon>
        <taxon>Trifolium</taxon>
    </lineage>
</organism>
<accession>A0A392N9M1</accession>
<feature type="domain" description="Reverse transcriptase Ty1/copia-type" evidence="1">
    <location>
        <begin position="15"/>
        <end position="195"/>
    </location>
</feature>
<dbReference type="EMBL" id="LXQA010030547">
    <property type="protein sequence ID" value="MCH95738.1"/>
    <property type="molecule type" value="Genomic_DNA"/>
</dbReference>
<reference evidence="2 3" key="1">
    <citation type="journal article" date="2018" name="Front. Plant Sci.">
        <title>Red Clover (Trifolium pratense) and Zigzag Clover (T. medium) - A Picture of Genomic Similarities and Differences.</title>
        <authorList>
            <person name="Dluhosova J."/>
            <person name="Istvanek J."/>
            <person name="Nedelnik J."/>
            <person name="Repkova J."/>
        </authorList>
    </citation>
    <scope>NUCLEOTIDE SEQUENCE [LARGE SCALE GENOMIC DNA]</scope>
    <source>
        <strain evidence="3">cv. 10/8</strain>
        <tissue evidence="2">Leaf</tissue>
    </source>
</reference>
<dbReference type="SUPFAM" id="SSF56672">
    <property type="entry name" value="DNA/RNA polymerases"/>
    <property type="match status" value="1"/>
</dbReference>
<proteinExistence type="predicted"/>
<evidence type="ECO:0000259" key="1">
    <source>
        <dbReference type="Pfam" id="PF07727"/>
    </source>
</evidence>
<dbReference type="InterPro" id="IPR013103">
    <property type="entry name" value="RVT_2"/>
</dbReference>
<dbReference type="AlphaFoldDB" id="A0A392N9M1"/>
<comment type="caution">
    <text evidence="2">The sequence shown here is derived from an EMBL/GenBank/DDBJ whole genome shotgun (WGS) entry which is preliminary data.</text>
</comment>
<name>A0A392N9M1_9FABA</name>
<sequence length="214" mass="24167">MFKLKFHVDGSVERYKARVFMALVASQNWPIFQLDVNTTFLHGDMNEEVYMKPPPGLALAQPDLVCKLQRSLYGLKQASRQWNAKLTETLLSLGNTQSKPDYSLFTKKSHTRFTAILVYVDDLVLGGTDMDEINQLKSLLDNKFSIKDLGCLKYFLGSEVARSHTGISLCQRKYTLDLLHGTVLHAVKPCLTPMQPKLQLHKTFGTPISDPTAY</sequence>
<dbReference type="Pfam" id="PF07727">
    <property type="entry name" value="RVT_2"/>
    <property type="match status" value="1"/>
</dbReference>
<dbReference type="Proteomes" id="UP000265520">
    <property type="component" value="Unassembled WGS sequence"/>
</dbReference>
<feature type="non-terminal residue" evidence="2">
    <location>
        <position position="214"/>
    </location>
</feature>